<dbReference type="STRING" id="1314674.A0A0D7B6H3"/>
<dbReference type="SUPFAM" id="SSF82199">
    <property type="entry name" value="SET domain"/>
    <property type="match status" value="1"/>
</dbReference>
<feature type="region of interest" description="Disordered" evidence="5">
    <location>
        <begin position="425"/>
        <end position="1013"/>
    </location>
</feature>
<dbReference type="Proteomes" id="UP000054007">
    <property type="component" value="Unassembled WGS sequence"/>
</dbReference>
<name>A0A0D7B6H3_9AGAR</name>
<organism evidence="7 8">
    <name type="scientific">Cylindrobasidium torrendii FP15055 ss-10</name>
    <dbReference type="NCBI Taxonomy" id="1314674"/>
    <lineage>
        <taxon>Eukaryota</taxon>
        <taxon>Fungi</taxon>
        <taxon>Dikarya</taxon>
        <taxon>Basidiomycota</taxon>
        <taxon>Agaricomycotina</taxon>
        <taxon>Agaricomycetes</taxon>
        <taxon>Agaricomycetidae</taxon>
        <taxon>Agaricales</taxon>
        <taxon>Marasmiineae</taxon>
        <taxon>Physalacriaceae</taxon>
        <taxon>Cylindrobasidium</taxon>
    </lineage>
</organism>
<dbReference type="SMART" id="SM00249">
    <property type="entry name" value="PHD"/>
    <property type="match status" value="1"/>
</dbReference>
<feature type="compositionally biased region" description="Low complexity" evidence="5">
    <location>
        <begin position="604"/>
        <end position="614"/>
    </location>
</feature>
<evidence type="ECO:0000256" key="4">
    <source>
        <dbReference type="ARBA" id="ARBA00022853"/>
    </source>
</evidence>
<feature type="domain" description="Zinc finger PHD-type" evidence="6">
    <location>
        <begin position="33"/>
        <end position="78"/>
    </location>
</feature>
<gene>
    <name evidence="7" type="ORF">CYLTODRAFT_53774</name>
</gene>
<evidence type="ECO:0000256" key="5">
    <source>
        <dbReference type="SAM" id="MobiDB-lite"/>
    </source>
</evidence>
<keyword evidence="3" id="KW-0862">Zinc</keyword>
<feature type="region of interest" description="Disordered" evidence="5">
    <location>
        <begin position="363"/>
        <end position="384"/>
    </location>
</feature>
<reference evidence="7 8" key="1">
    <citation type="journal article" date="2015" name="Fungal Genet. Biol.">
        <title>Evolution of novel wood decay mechanisms in Agaricales revealed by the genome sequences of Fistulina hepatica and Cylindrobasidium torrendii.</title>
        <authorList>
            <person name="Floudas D."/>
            <person name="Held B.W."/>
            <person name="Riley R."/>
            <person name="Nagy L.G."/>
            <person name="Koehler G."/>
            <person name="Ransdell A.S."/>
            <person name="Younus H."/>
            <person name="Chow J."/>
            <person name="Chiniquy J."/>
            <person name="Lipzen A."/>
            <person name="Tritt A."/>
            <person name="Sun H."/>
            <person name="Haridas S."/>
            <person name="LaButti K."/>
            <person name="Ohm R.A."/>
            <person name="Kues U."/>
            <person name="Blanchette R.A."/>
            <person name="Grigoriev I.V."/>
            <person name="Minto R.E."/>
            <person name="Hibbett D.S."/>
        </authorList>
    </citation>
    <scope>NUCLEOTIDE SEQUENCE [LARGE SCALE GENOMIC DNA]</scope>
    <source>
        <strain evidence="7 8">FP15055 ss-10</strain>
    </source>
</reference>
<accession>A0A0D7B6H3</accession>
<dbReference type="GO" id="GO:0070210">
    <property type="term" value="C:Rpd3L-Expanded complex"/>
    <property type="evidence" value="ECO:0007669"/>
    <property type="project" value="TreeGrafter"/>
</dbReference>
<feature type="compositionally biased region" description="Polar residues" evidence="5">
    <location>
        <begin position="425"/>
        <end position="443"/>
    </location>
</feature>
<sequence length="1013" mass="108815">MHSAIASSSTLSGTTSVIPQKRTLDLSADDGIRCKCGLRHDDGFSIGCDACERWCHGACFKIFPGVNEPEHWVCWECERKGKGRQKRRKSSPVIVVDDLEEKTYTPITQDMVNPGPALERLRAQASSWRGVTGLTPVPSHLRTSPDSTDSILPPSYTLHTSSPVEPETYLTPFVSSITPAATYLADPLNAYASLGMPKPFVHLLGPPLDVALDSRISGNDARWVRSGCRPNAVLRPMLCEPTAEKLSFGLFATKALEKDEEIVLAWEWDDGSVIHQLPALLSCPDMFKATEQEHLLKQMTNVVHALESTFAKCACGKGTKGECAIERMRQFVDHDKPEAGAPPDLGPLVGAQRGFRTQEKVPMSGGMGGVEMCPPPTQPELVPPKMRKRPEKFRAPTTTELPVTSPTSAFANLSLASPFVHTQTTKDQMQIDTDVPSTPSLIFTSTSNASSSLPSPPAASPPSQSTELPKERSRSPPSLPAALSRRRNTTQSVHFDVEMEEPAPEPTQPKAPSPQASPATPLHDLPTPRSISTPRSLQPEPSPSLPEATPVTPPEPVQSADSPVIESEDEDDTPMVHFEPSPVTESDAPLPAMAASIKLEAARSPSPLLTLHLSPSPPPVASRSPSPSPTRCSPLSSAGSARGSVVKDTPPIPHPSPKHRSPTPESITKALSQPEPPPKQPTPPPKEPNENSPPVGSSNVKKTSIKDYARRRKEQREKETQDKVLGVTGNIVDMPPPPSAQPITLSSSSPVPPTATTFSGPIASTSKLPPISRCPPSQQPVPSPRTPAGPPPSWLENLLSKDPLPPELKLQRRLDLPPELKMEMPRPLAHRAWPSTPRTPASQYPPAMRSTPTPEPVPPRSPIALTPPPMEPLPSPRMSEPSPPPFSSRLPEPYSPEPHSPNAFRPSPSASGSRSPMSPSSHPYARQPSEAPMSPTNDPPAGYGPIHGRRGPLPSQSSFATGPRARMSPPRSKFGGPAEDGEIVQPPRFPRSMAGPVMGKPIPSGPRAMRGIR</sequence>
<dbReference type="GO" id="GO:0006325">
    <property type="term" value="P:chromatin organization"/>
    <property type="evidence" value="ECO:0007669"/>
    <property type="project" value="UniProtKB-KW"/>
</dbReference>
<dbReference type="SUPFAM" id="SSF57903">
    <property type="entry name" value="FYVE/PHD zinc finger"/>
    <property type="match status" value="1"/>
</dbReference>
<keyword evidence="1" id="KW-0479">Metal-binding</keyword>
<feature type="compositionally biased region" description="Pro residues" evidence="5">
    <location>
        <begin position="853"/>
        <end position="886"/>
    </location>
</feature>
<evidence type="ECO:0000313" key="7">
    <source>
        <dbReference type="EMBL" id="KIY65764.1"/>
    </source>
</evidence>
<feature type="compositionally biased region" description="Low complexity" evidence="5">
    <location>
        <begin position="621"/>
        <end position="637"/>
    </location>
</feature>
<feature type="compositionally biased region" description="Basic and acidic residues" evidence="5">
    <location>
        <begin position="809"/>
        <end position="824"/>
    </location>
</feature>
<keyword evidence="2" id="KW-0863">Zinc-finger</keyword>
<dbReference type="InterPro" id="IPR011011">
    <property type="entry name" value="Znf_FYVE_PHD"/>
</dbReference>
<feature type="compositionally biased region" description="Pro residues" evidence="5">
    <location>
        <begin position="777"/>
        <end position="793"/>
    </location>
</feature>
<feature type="compositionally biased region" description="Pro residues" evidence="5">
    <location>
        <begin position="373"/>
        <end position="382"/>
    </location>
</feature>
<feature type="compositionally biased region" description="Pro residues" evidence="5">
    <location>
        <begin position="674"/>
        <end position="686"/>
    </location>
</feature>
<evidence type="ECO:0000259" key="6">
    <source>
        <dbReference type="SMART" id="SM00249"/>
    </source>
</evidence>
<keyword evidence="8" id="KW-1185">Reference proteome</keyword>
<feature type="compositionally biased region" description="Basic and acidic residues" evidence="5">
    <location>
        <begin position="704"/>
        <end position="722"/>
    </location>
</feature>
<dbReference type="InterPro" id="IPR013083">
    <property type="entry name" value="Znf_RING/FYVE/PHD"/>
</dbReference>
<keyword evidence="4" id="KW-0156">Chromatin regulator</keyword>
<feature type="compositionally biased region" description="Low complexity" evidence="5">
    <location>
        <begin position="444"/>
        <end position="453"/>
    </location>
</feature>
<feature type="compositionally biased region" description="Polar residues" evidence="5">
    <location>
        <begin position="758"/>
        <end position="767"/>
    </location>
</feature>
<dbReference type="EMBL" id="KN880578">
    <property type="protein sequence ID" value="KIY65764.1"/>
    <property type="molecule type" value="Genomic_DNA"/>
</dbReference>
<feature type="compositionally biased region" description="Low complexity" evidence="5">
    <location>
        <begin position="742"/>
        <end position="757"/>
    </location>
</feature>
<dbReference type="GO" id="GO:0008270">
    <property type="term" value="F:zinc ion binding"/>
    <property type="evidence" value="ECO:0007669"/>
    <property type="project" value="UniProtKB-KW"/>
</dbReference>
<evidence type="ECO:0000256" key="1">
    <source>
        <dbReference type="ARBA" id="ARBA00022723"/>
    </source>
</evidence>
<evidence type="ECO:0000256" key="3">
    <source>
        <dbReference type="ARBA" id="ARBA00022833"/>
    </source>
</evidence>
<dbReference type="PANTHER" id="PTHR46462">
    <property type="entry name" value="UPSET, ISOFORM A"/>
    <property type="match status" value="1"/>
</dbReference>
<proteinExistence type="predicted"/>
<dbReference type="AlphaFoldDB" id="A0A0D7B6H3"/>
<dbReference type="OrthoDB" id="79252at2759"/>
<dbReference type="InterPro" id="IPR001965">
    <property type="entry name" value="Znf_PHD"/>
</dbReference>
<feature type="compositionally biased region" description="Low complexity" evidence="5">
    <location>
        <begin position="534"/>
        <end position="550"/>
    </location>
</feature>
<dbReference type="Gene3D" id="2.170.270.10">
    <property type="entry name" value="SET domain"/>
    <property type="match status" value="1"/>
</dbReference>
<protein>
    <recommendedName>
        <fullName evidence="6">Zinc finger PHD-type domain-containing protein</fullName>
    </recommendedName>
</protein>
<dbReference type="InterPro" id="IPR046341">
    <property type="entry name" value="SET_dom_sf"/>
</dbReference>
<evidence type="ECO:0000313" key="8">
    <source>
        <dbReference type="Proteomes" id="UP000054007"/>
    </source>
</evidence>
<dbReference type="PANTHER" id="PTHR46462:SF3">
    <property type="entry name" value="UPSET, ISOFORM A"/>
    <property type="match status" value="1"/>
</dbReference>
<dbReference type="GO" id="GO:0034967">
    <property type="term" value="C:Set3 complex"/>
    <property type="evidence" value="ECO:0007669"/>
    <property type="project" value="TreeGrafter"/>
</dbReference>
<feature type="compositionally biased region" description="Low complexity" evidence="5">
    <location>
        <begin position="906"/>
        <end position="923"/>
    </location>
</feature>
<dbReference type="GO" id="GO:0006355">
    <property type="term" value="P:regulation of DNA-templated transcription"/>
    <property type="evidence" value="ECO:0007669"/>
    <property type="project" value="TreeGrafter"/>
</dbReference>
<dbReference type="Gene3D" id="3.30.40.10">
    <property type="entry name" value="Zinc/RING finger domain, C3HC4 (zinc finger)"/>
    <property type="match status" value="1"/>
</dbReference>
<evidence type="ECO:0000256" key="2">
    <source>
        <dbReference type="ARBA" id="ARBA00022771"/>
    </source>
</evidence>